<reference evidence="1" key="1">
    <citation type="submission" date="2024-02" db="EMBL/GenBank/DDBJ databases">
        <title>Metagenome Assembled Genome of Zalaria obscura JY119.</title>
        <authorList>
            <person name="Vighnesh L."/>
            <person name="Jagadeeshwari U."/>
            <person name="Venkata Ramana C."/>
            <person name="Sasikala C."/>
        </authorList>
    </citation>
    <scope>NUCLEOTIDE SEQUENCE</scope>
    <source>
        <strain evidence="1">JY119</strain>
    </source>
</reference>
<comment type="caution">
    <text evidence="1">The sequence shown here is derived from an EMBL/GenBank/DDBJ whole genome shotgun (WGS) entry which is preliminary data.</text>
</comment>
<proteinExistence type="predicted"/>
<evidence type="ECO:0000313" key="2">
    <source>
        <dbReference type="Proteomes" id="UP001320706"/>
    </source>
</evidence>
<keyword evidence="2" id="KW-1185">Reference proteome</keyword>
<name>A0ACC3SCF7_9PEZI</name>
<sequence>MHGTVDSQSRLRPSVGGRRALLAVAIDKGKSQPANATTRDMRPHARFSATRQRVETKDPYVNAPYVNPNPNPSPTRQEPSRLHSTYSETPGCSRAEIELINTLSQYFCTEIQNEKRKRARRASLIPSWPGSEVSQQT</sequence>
<evidence type="ECO:0000313" key="1">
    <source>
        <dbReference type="EMBL" id="KAK8205645.1"/>
    </source>
</evidence>
<organism evidence="1 2">
    <name type="scientific">Zalaria obscura</name>
    <dbReference type="NCBI Taxonomy" id="2024903"/>
    <lineage>
        <taxon>Eukaryota</taxon>
        <taxon>Fungi</taxon>
        <taxon>Dikarya</taxon>
        <taxon>Ascomycota</taxon>
        <taxon>Pezizomycotina</taxon>
        <taxon>Dothideomycetes</taxon>
        <taxon>Dothideomycetidae</taxon>
        <taxon>Dothideales</taxon>
        <taxon>Zalariaceae</taxon>
        <taxon>Zalaria</taxon>
    </lineage>
</organism>
<protein>
    <submittedName>
        <fullName evidence="1">Uncharacterized protein</fullName>
    </submittedName>
</protein>
<gene>
    <name evidence="1" type="ORF">M8818_004822</name>
</gene>
<accession>A0ACC3SCF7</accession>
<dbReference type="Proteomes" id="UP001320706">
    <property type="component" value="Unassembled WGS sequence"/>
</dbReference>
<dbReference type="EMBL" id="JAMKPW020000023">
    <property type="protein sequence ID" value="KAK8205645.1"/>
    <property type="molecule type" value="Genomic_DNA"/>
</dbReference>